<gene>
    <name evidence="1" type="ORF">SAMN06295910_2780</name>
</gene>
<protein>
    <recommendedName>
        <fullName evidence="3">MmcQ/YjbR family DNA-binding protein</fullName>
    </recommendedName>
</protein>
<dbReference type="AlphaFoldDB" id="A0A1X7H490"/>
<dbReference type="SUPFAM" id="SSF142906">
    <property type="entry name" value="YjbR-like"/>
    <property type="match status" value="1"/>
</dbReference>
<dbReference type="InterPro" id="IPR058532">
    <property type="entry name" value="YjbR/MT2646/Rv2570-like"/>
</dbReference>
<dbReference type="InterPro" id="IPR038056">
    <property type="entry name" value="YjbR-like_sf"/>
</dbReference>
<reference evidence="2" key="1">
    <citation type="submission" date="2017-04" db="EMBL/GenBank/DDBJ databases">
        <authorList>
            <person name="Varghese N."/>
            <person name="Submissions S."/>
        </authorList>
    </citation>
    <scope>NUCLEOTIDE SEQUENCE [LARGE SCALE GENOMIC DNA]</scope>
    <source>
        <strain evidence="2">Dd16</strain>
    </source>
</reference>
<evidence type="ECO:0000313" key="2">
    <source>
        <dbReference type="Proteomes" id="UP000192934"/>
    </source>
</evidence>
<name>A0A1X7H490_9SPHN</name>
<evidence type="ECO:0000313" key="1">
    <source>
        <dbReference type="EMBL" id="SMF78924.1"/>
    </source>
</evidence>
<proteinExistence type="predicted"/>
<accession>A0A1X7H490</accession>
<dbReference type="Pfam" id="PF04237">
    <property type="entry name" value="YjbR"/>
    <property type="match status" value="1"/>
</dbReference>
<dbReference type="RefSeq" id="WP_172840893.1">
    <property type="nucleotide sequence ID" value="NZ_LT840185.1"/>
</dbReference>
<keyword evidence="2" id="KW-1185">Reference proteome</keyword>
<evidence type="ECO:0008006" key="3">
    <source>
        <dbReference type="Google" id="ProtNLM"/>
    </source>
</evidence>
<sequence length="120" mass="13163">MSATLDQVRAICLALPESAEKISHGIPAFSVAGKMFAYFRDDHHGDGKTVVCVKTSGREEQDLLIEADPDLYSWPAYIGPSGWIAINIAPENTDWDHVGDRIAQSWELAAPRRLLEAGGR</sequence>
<dbReference type="EMBL" id="LT840185">
    <property type="protein sequence ID" value="SMF78924.1"/>
    <property type="molecule type" value="Genomic_DNA"/>
</dbReference>
<dbReference type="STRING" id="941907.SAMN06295910_2780"/>
<dbReference type="Proteomes" id="UP000192934">
    <property type="component" value="Chromosome I"/>
</dbReference>
<organism evidence="1 2">
    <name type="scientific">Allosphingosinicella indica</name>
    <dbReference type="NCBI Taxonomy" id="941907"/>
    <lineage>
        <taxon>Bacteria</taxon>
        <taxon>Pseudomonadati</taxon>
        <taxon>Pseudomonadota</taxon>
        <taxon>Alphaproteobacteria</taxon>
        <taxon>Sphingomonadales</taxon>
        <taxon>Sphingomonadaceae</taxon>
        <taxon>Allosphingosinicella</taxon>
    </lineage>
</organism>
<dbReference type="Gene3D" id="3.90.1150.30">
    <property type="match status" value="1"/>
</dbReference>